<dbReference type="InterPro" id="IPR000515">
    <property type="entry name" value="MetI-like"/>
</dbReference>
<dbReference type="InterPro" id="IPR045621">
    <property type="entry name" value="BPD_transp_1_N"/>
</dbReference>
<evidence type="ECO:0000256" key="2">
    <source>
        <dbReference type="ARBA" id="ARBA00022448"/>
    </source>
</evidence>
<keyword evidence="5 7" id="KW-1133">Transmembrane helix</keyword>
<reference evidence="9 10" key="1">
    <citation type="submission" date="2018-03" db="EMBL/GenBank/DDBJ databases">
        <title>Genomic Encyclopedia of Type Strains, Phase III (KMG-III): the genomes of soil and plant-associated and newly described type strains.</title>
        <authorList>
            <person name="Whitman W."/>
        </authorList>
    </citation>
    <scope>NUCLEOTIDE SEQUENCE [LARGE SCALE GENOMIC DNA]</scope>
    <source>
        <strain evidence="9 10">CGMCC 1.07653</strain>
    </source>
</reference>
<feature type="transmembrane region" description="Helical" evidence="7">
    <location>
        <begin position="9"/>
        <end position="30"/>
    </location>
</feature>
<feature type="domain" description="ABC transmembrane type-1" evidence="8">
    <location>
        <begin position="97"/>
        <end position="300"/>
    </location>
</feature>
<evidence type="ECO:0000313" key="10">
    <source>
        <dbReference type="Proteomes" id="UP000242310"/>
    </source>
</evidence>
<comment type="similarity">
    <text evidence="7">Belongs to the binding-protein-dependent transport system permease family.</text>
</comment>
<comment type="caution">
    <text evidence="9">The sequence shown here is derived from an EMBL/GenBank/DDBJ whole genome shotgun (WGS) entry which is preliminary data.</text>
</comment>
<comment type="subcellular location">
    <subcellularLocation>
        <location evidence="1 7">Cell membrane</location>
        <topology evidence="1 7">Multi-pass membrane protein</topology>
    </subcellularLocation>
</comment>
<dbReference type="InterPro" id="IPR035906">
    <property type="entry name" value="MetI-like_sf"/>
</dbReference>
<organism evidence="9 10">
    <name type="scientific">Salsuginibacillus halophilus</name>
    <dbReference type="NCBI Taxonomy" id="517424"/>
    <lineage>
        <taxon>Bacteria</taxon>
        <taxon>Bacillati</taxon>
        <taxon>Bacillota</taxon>
        <taxon>Bacilli</taxon>
        <taxon>Bacillales</taxon>
        <taxon>Bacillaceae</taxon>
        <taxon>Salsuginibacillus</taxon>
    </lineage>
</organism>
<dbReference type="GO" id="GO:0055085">
    <property type="term" value="P:transmembrane transport"/>
    <property type="evidence" value="ECO:0007669"/>
    <property type="project" value="InterPro"/>
</dbReference>
<evidence type="ECO:0000313" key="9">
    <source>
        <dbReference type="EMBL" id="PSL45959.1"/>
    </source>
</evidence>
<gene>
    <name evidence="9" type="ORF">B0H94_106218</name>
</gene>
<feature type="transmembrane region" description="Helical" evidence="7">
    <location>
        <begin position="236"/>
        <end position="261"/>
    </location>
</feature>
<evidence type="ECO:0000256" key="1">
    <source>
        <dbReference type="ARBA" id="ARBA00004651"/>
    </source>
</evidence>
<dbReference type="OrthoDB" id="9773683at2"/>
<feature type="transmembrane region" description="Helical" evidence="7">
    <location>
        <begin position="101"/>
        <end position="120"/>
    </location>
</feature>
<accession>A0A2P8HIB2</accession>
<keyword evidence="6 7" id="KW-0472">Membrane</keyword>
<keyword evidence="3" id="KW-1003">Cell membrane</keyword>
<keyword evidence="4 7" id="KW-0812">Transmembrane</keyword>
<evidence type="ECO:0000256" key="4">
    <source>
        <dbReference type="ARBA" id="ARBA00022692"/>
    </source>
</evidence>
<dbReference type="CDD" id="cd06261">
    <property type="entry name" value="TM_PBP2"/>
    <property type="match status" value="1"/>
</dbReference>
<dbReference type="Pfam" id="PF00528">
    <property type="entry name" value="BPD_transp_1"/>
    <property type="match status" value="1"/>
</dbReference>
<dbReference type="EMBL" id="PYAV01000006">
    <property type="protein sequence ID" value="PSL45959.1"/>
    <property type="molecule type" value="Genomic_DNA"/>
</dbReference>
<evidence type="ECO:0000259" key="8">
    <source>
        <dbReference type="PROSITE" id="PS50928"/>
    </source>
</evidence>
<feature type="transmembrane region" description="Helical" evidence="7">
    <location>
        <begin position="178"/>
        <end position="199"/>
    </location>
</feature>
<evidence type="ECO:0000256" key="6">
    <source>
        <dbReference type="ARBA" id="ARBA00023136"/>
    </source>
</evidence>
<dbReference type="PROSITE" id="PS50928">
    <property type="entry name" value="ABC_TM1"/>
    <property type="match status" value="1"/>
</dbReference>
<evidence type="ECO:0000256" key="3">
    <source>
        <dbReference type="ARBA" id="ARBA00022475"/>
    </source>
</evidence>
<dbReference type="Pfam" id="PF19300">
    <property type="entry name" value="BPD_transp_1_N"/>
    <property type="match status" value="1"/>
</dbReference>
<dbReference type="RefSeq" id="WP_106588628.1">
    <property type="nucleotide sequence ID" value="NZ_PYAV01000006.1"/>
</dbReference>
<name>A0A2P8HIB2_9BACI</name>
<evidence type="ECO:0000256" key="5">
    <source>
        <dbReference type="ARBA" id="ARBA00022989"/>
    </source>
</evidence>
<dbReference type="PANTHER" id="PTHR43163:SF6">
    <property type="entry name" value="DIPEPTIDE TRANSPORT SYSTEM PERMEASE PROTEIN DPPB-RELATED"/>
    <property type="match status" value="1"/>
</dbReference>
<feature type="transmembrane region" description="Helical" evidence="7">
    <location>
        <begin position="132"/>
        <end position="158"/>
    </location>
</feature>
<evidence type="ECO:0000256" key="7">
    <source>
        <dbReference type="RuleBase" id="RU363032"/>
    </source>
</evidence>
<protein>
    <submittedName>
        <fullName evidence="9">Peptide/nickel transport system permease protein</fullName>
    </submittedName>
</protein>
<keyword evidence="2 7" id="KW-0813">Transport</keyword>
<proteinExistence type="inferred from homology"/>
<dbReference type="GO" id="GO:0005886">
    <property type="term" value="C:plasma membrane"/>
    <property type="evidence" value="ECO:0007669"/>
    <property type="project" value="UniProtKB-SubCell"/>
</dbReference>
<dbReference type="SUPFAM" id="SSF161098">
    <property type="entry name" value="MetI-like"/>
    <property type="match status" value="1"/>
</dbReference>
<dbReference type="AlphaFoldDB" id="A0A2P8HIB2"/>
<dbReference type="Proteomes" id="UP000242310">
    <property type="component" value="Unassembled WGS sequence"/>
</dbReference>
<dbReference type="Gene3D" id="1.10.3720.10">
    <property type="entry name" value="MetI-like"/>
    <property type="match status" value="1"/>
</dbReference>
<keyword evidence="10" id="KW-1185">Reference proteome</keyword>
<dbReference type="PANTHER" id="PTHR43163">
    <property type="entry name" value="DIPEPTIDE TRANSPORT SYSTEM PERMEASE PROTEIN DPPB-RELATED"/>
    <property type="match status" value="1"/>
</dbReference>
<sequence>MYKYILRRVLVFIPMLFLVTVIVFTLAMLAPGDPLTGQVLDPNIDPEVLEERRDALGLNDPPPVQYWNWLQEVGQGNLGDSLHYSGRTVEELILARVPNTINLAVFSLFVTIVVGLPLGIYSARKQYTPADYAATTFGFFGLSMPNFFFGLIAIYVFAFQLGWFPARGTGDGTLLSTIHHLVLPGITLGLASTAIYMRYIRSEVLDVMGSDYIRTARAKGLTDGTVLYKHTLRNSLIPIITLMGFEFGTLLSGAVVVEAVFSFPGMGQLFLTGIQNNDFPLIMGINLVVGITILVGNLIADILYAVVDPRIRYD</sequence>
<feature type="transmembrane region" description="Helical" evidence="7">
    <location>
        <begin position="281"/>
        <end position="307"/>
    </location>
</feature>